<evidence type="ECO:0000313" key="3">
    <source>
        <dbReference type="Proteomes" id="UP001057520"/>
    </source>
</evidence>
<reference evidence="2 3" key="1">
    <citation type="submission" date="2022-04" db="EMBL/GenBank/DDBJ databases">
        <title>Genome sequence of soybean root-associated Caulobacter segnis RL271.</title>
        <authorList>
            <person name="Longley R."/>
            <person name="Bonito G."/>
            <person name="Trigodet F."/>
            <person name="Crosson S."/>
            <person name="Fiebig A."/>
        </authorList>
    </citation>
    <scope>NUCLEOTIDE SEQUENCE [LARGE SCALE GENOMIC DNA]</scope>
    <source>
        <strain evidence="2 3">RL271</strain>
    </source>
</reference>
<dbReference type="EMBL" id="CP096040">
    <property type="protein sequence ID" value="USQ96635.1"/>
    <property type="molecule type" value="Genomic_DNA"/>
</dbReference>
<feature type="region of interest" description="Disordered" evidence="1">
    <location>
        <begin position="190"/>
        <end position="229"/>
    </location>
</feature>
<gene>
    <name evidence="2" type="ORF">MZV50_03325</name>
</gene>
<evidence type="ECO:0000256" key="1">
    <source>
        <dbReference type="SAM" id="MobiDB-lite"/>
    </source>
</evidence>
<dbReference type="Proteomes" id="UP001057520">
    <property type="component" value="Chromosome"/>
</dbReference>
<keyword evidence="3" id="KW-1185">Reference proteome</keyword>
<evidence type="ECO:0000313" key="2">
    <source>
        <dbReference type="EMBL" id="USQ96635.1"/>
    </source>
</evidence>
<name>A0ABY4ZVC5_9CAUL</name>
<sequence length="460" mass="48728">MTAIACLRILFTADGESQPGDIPKHKAQGVADAFLKARWRAPRKCGAVAPLAFVVADHHVEHLDPTEVQGLAAELEKVLFPGRPIGQIALMTFEGDEQAVLKFASLSQKALKGLLNGEGYGGEPGRVHVITADSIEPLPATRAEAKVHAEEKAAEKKSGLAAATTIEREPASAKAAAAPAPVVPVVEPAKAEAPPAKDGPPIVKPEPGKAKPQPSLATKLAAKVEPPPPPPAETGWWGIYDLAEGVFVGSAIGMRADLIGPPPEDDSKLLKRDLIALTDAQGQLKTAKFGEIHVPFGFWNLTTPASQDAYKTRLSRYPLDQQPRLVATVYGTPREASIGMLQQARAFLQGSFAQMDVRITDPTFPLSGLPPELVDTITLVLDGETDHDRLKQILKFVERKSQYVAKGVRQVVANVTSDVELEACKAGGITRVQGPAVTDLLDKPVASAEGAPVALARNAA</sequence>
<accession>A0ABY4ZVC5</accession>
<organism evidence="2 3">
    <name type="scientific">Caulobacter segnis</name>
    <dbReference type="NCBI Taxonomy" id="88688"/>
    <lineage>
        <taxon>Bacteria</taxon>
        <taxon>Pseudomonadati</taxon>
        <taxon>Pseudomonadota</taxon>
        <taxon>Alphaproteobacteria</taxon>
        <taxon>Caulobacterales</taxon>
        <taxon>Caulobacteraceae</taxon>
        <taxon>Caulobacter</taxon>
    </lineage>
</organism>
<proteinExistence type="predicted"/>
<protein>
    <submittedName>
        <fullName evidence="2">Uncharacterized protein</fullName>
    </submittedName>
</protein>